<keyword evidence="3" id="KW-1185">Reference proteome</keyword>
<organism evidence="2 3">
    <name type="scientific">Rhizobium paranaense</name>
    <dbReference type="NCBI Taxonomy" id="1650438"/>
    <lineage>
        <taxon>Bacteria</taxon>
        <taxon>Pseudomonadati</taxon>
        <taxon>Pseudomonadota</taxon>
        <taxon>Alphaproteobacteria</taxon>
        <taxon>Hyphomicrobiales</taxon>
        <taxon>Rhizobiaceae</taxon>
        <taxon>Rhizobium/Agrobacterium group</taxon>
        <taxon>Rhizobium</taxon>
    </lineage>
</organism>
<protein>
    <submittedName>
        <fullName evidence="2">Uncharacterized protein YjiS (DUF1127 family)</fullName>
    </submittedName>
</protein>
<sequence>MPISRLARRLFESFAAWLQKRETRGTLRYLTDDELRDIGLTRREAMTEVSKSFFWD</sequence>
<dbReference type="EMBL" id="JACHBI010000020">
    <property type="protein sequence ID" value="MBB5577463.1"/>
    <property type="molecule type" value="Genomic_DNA"/>
</dbReference>
<dbReference type="Pfam" id="PF06568">
    <property type="entry name" value="YjiS-like"/>
    <property type="match status" value="1"/>
</dbReference>
<dbReference type="Proteomes" id="UP000549882">
    <property type="component" value="Unassembled WGS sequence"/>
</dbReference>
<proteinExistence type="predicted"/>
<evidence type="ECO:0000259" key="1">
    <source>
        <dbReference type="Pfam" id="PF06568"/>
    </source>
</evidence>
<dbReference type="InterPro" id="IPR009506">
    <property type="entry name" value="YjiS-like"/>
</dbReference>
<name>A0A7W8XXM7_9HYPH</name>
<gene>
    <name evidence="2" type="ORF">GGD50_006115</name>
</gene>
<evidence type="ECO:0000313" key="2">
    <source>
        <dbReference type="EMBL" id="MBB5577463.1"/>
    </source>
</evidence>
<evidence type="ECO:0000313" key="3">
    <source>
        <dbReference type="Proteomes" id="UP000549882"/>
    </source>
</evidence>
<accession>A0A7W8XXM7</accession>
<dbReference type="AlphaFoldDB" id="A0A7W8XXM7"/>
<feature type="domain" description="YjiS-like" evidence="1">
    <location>
        <begin position="10"/>
        <end position="45"/>
    </location>
</feature>
<comment type="caution">
    <text evidence="2">The sequence shown here is derived from an EMBL/GenBank/DDBJ whole genome shotgun (WGS) entry which is preliminary data.</text>
</comment>
<reference evidence="2 3" key="1">
    <citation type="submission" date="2020-08" db="EMBL/GenBank/DDBJ databases">
        <title>Genomic Encyclopedia of Type Strains, Phase IV (KMG-V): Genome sequencing to study the core and pangenomes of soil and plant-associated prokaryotes.</title>
        <authorList>
            <person name="Whitman W."/>
        </authorList>
    </citation>
    <scope>NUCLEOTIDE SEQUENCE [LARGE SCALE GENOMIC DNA]</scope>
    <source>
        <strain evidence="2 3">SEMIA 4064</strain>
    </source>
</reference>